<proteinExistence type="predicted"/>
<evidence type="ECO:0000313" key="1">
    <source>
        <dbReference type="EMBL" id="MET3659367.1"/>
    </source>
</evidence>
<name>A0ABV2KE49_SPOPS</name>
<organism evidence="1 2">
    <name type="scientific">Sporosarcina psychrophila</name>
    <name type="common">Bacillus psychrophilus</name>
    <dbReference type="NCBI Taxonomy" id="1476"/>
    <lineage>
        <taxon>Bacteria</taxon>
        <taxon>Bacillati</taxon>
        <taxon>Bacillota</taxon>
        <taxon>Bacilli</taxon>
        <taxon>Bacillales</taxon>
        <taxon>Caryophanaceae</taxon>
        <taxon>Sporosarcina</taxon>
    </lineage>
</organism>
<accession>A0ABV2KE49</accession>
<evidence type="ECO:0000313" key="2">
    <source>
        <dbReference type="Proteomes" id="UP001549104"/>
    </source>
</evidence>
<dbReference type="Proteomes" id="UP001549104">
    <property type="component" value="Unassembled WGS sequence"/>
</dbReference>
<sequence length="145" mass="16924">MKECCFKINLSLEEAKKKYCSWMNEEIEFELDEYGDCVDKSVHISETEDGWTYFVDFEGGAFFGLSNQAWTKLANGRSVIYAYYDEDLNTELIVIKNGTLIREFSLYEDEPDANVNLGAFEYEEHSPIVDWKDVVTFLEKEFTLN</sequence>
<dbReference type="EMBL" id="JBEPME010000010">
    <property type="protein sequence ID" value="MET3659367.1"/>
    <property type="molecule type" value="Genomic_DNA"/>
</dbReference>
<dbReference type="RefSeq" id="WP_354314839.1">
    <property type="nucleotide sequence ID" value="NZ_JBEPME010000010.1"/>
</dbReference>
<comment type="caution">
    <text evidence="1">The sequence shown here is derived from an EMBL/GenBank/DDBJ whole genome shotgun (WGS) entry which is preliminary data.</text>
</comment>
<gene>
    <name evidence="1" type="ORF">ABIC55_004507</name>
</gene>
<protein>
    <submittedName>
        <fullName evidence="1">Uncharacterized protein</fullName>
    </submittedName>
</protein>
<reference evidence="1 2" key="1">
    <citation type="submission" date="2024-06" db="EMBL/GenBank/DDBJ databases">
        <title>Sorghum-associated microbial communities from plants grown in Nebraska, USA.</title>
        <authorList>
            <person name="Schachtman D."/>
        </authorList>
    </citation>
    <scope>NUCLEOTIDE SEQUENCE [LARGE SCALE GENOMIC DNA]</scope>
    <source>
        <strain evidence="1 2">1288</strain>
    </source>
</reference>
<keyword evidence="2" id="KW-1185">Reference proteome</keyword>